<evidence type="ECO:0000313" key="3">
    <source>
        <dbReference type="EMBL" id="MBC8530549.1"/>
    </source>
</evidence>
<dbReference type="Proteomes" id="UP000623172">
    <property type="component" value="Unassembled WGS sequence"/>
</dbReference>
<name>A0A926D441_9FIRM</name>
<accession>A0A926D441</accession>
<feature type="compositionally biased region" description="Polar residues" evidence="1">
    <location>
        <begin position="51"/>
        <end position="60"/>
    </location>
</feature>
<feature type="compositionally biased region" description="Low complexity" evidence="1">
    <location>
        <begin position="26"/>
        <end position="50"/>
    </location>
</feature>
<organism evidence="3 4">
    <name type="scientific">Gehongia tenuis</name>
    <dbReference type="NCBI Taxonomy" id="2763655"/>
    <lineage>
        <taxon>Bacteria</taxon>
        <taxon>Bacillati</taxon>
        <taxon>Bacillota</taxon>
        <taxon>Clostridia</taxon>
        <taxon>Christensenellales</taxon>
        <taxon>Christensenellaceae</taxon>
        <taxon>Gehongia</taxon>
    </lineage>
</organism>
<keyword evidence="4" id="KW-1185">Reference proteome</keyword>
<feature type="region of interest" description="Disordered" evidence="1">
    <location>
        <begin position="25"/>
        <end position="60"/>
    </location>
</feature>
<dbReference type="PROSITE" id="PS51257">
    <property type="entry name" value="PROKAR_LIPOPROTEIN"/>
    <property type="match status" value="1"/>
</dbReference>
<dbReference type="EMBL" id="JACRSR010000001">
    <property type="protein sequence ID" value="MBC8530549.1"/>
    <property type="molecule type" value="Genomic_DNA"/>
</dbReference>
<protein>
    <recommendedName>
        <fullName evidence="5">Lipoprotein</fullName>
    </recommendedName>
</protein>
<keyword evidence="2" id="KW-0732">Signal</keyword>
<feature type="signal peptide" evidence="2">
    <location>
        <begin position="1"/>
        <end position="26"/>
    </location>
</feature>
<proteinExistence type="predicted"/>
<reference evidence="3" key="1">
    <citation type="submission" date="2020-08" db="EMBL/GenBank/DDBJ databases">
        <title>Genome public.</title>
        <authorList>
            <person name="Liu C."/>
            <person name="Sun Q."/>
        </authorList>
    </citation>
    <scope>NUCLEOTIDE SEQUENCE</scope>
    <source>
        <strain evidence="3">NSJ-53</strain>
    </source>
</reference>
<evidence type="ECO:0000313" key="4">
    <source>
        <dbReference type="Proteomes" id="UP000623172"/>
    </source>
</evidence>
<evidence type="ECO:0000256" key="1">
    <source>
        <dbReference type="SAM" id="MobiDB-lite"/>
    </source>
</evidence>
<feature type="chain" id="PRO_5039555011" description="Lipoprotein" evidence="2">
    <location>
        <begin position="27"/>
        <end position="219"/>
    </location>
</feature>
<evidence type="ECO:0008006" key="5">
    <source>
        <dbReference type="Google" id="ProtNLM"/>
    </source>
</evidence>
<comment type="caution">
    <text evidence="3">The sequence shown here is derived from an EMBL/GenBank/DDBJ whole genome shotgun (WGS) entry which is preliminary data.</text>
</comment>
<sequence length="219" mass="22013">MKRTMLMIAGVVAVALGLTACGGGNSATPSASAKTTPKATPAASATPEASDSQASAEVTPTAATVTKPGDLYQSGGGFSIMLPTGYTIEKDTKTSASLTREDGEVKDRLMVEADGGFTAASLAALTDEEMEEWAGNLLDNGTVNAVVEDITLDGKPAKKITATDSSGETPVTLTAYLFDGSSAIAAVAGITSGGDTLSADLAEAMDSLFYETATPSPES</sequence>
<gene>
    <name evidence="3" type="ORF">H8696_01640</name>
</gene>
<dbReference type="RefSeq" id="WP_249314523.1">
    <property type="nucleotide sequence ID" value="NZ_JACRSR010000001.1"/>
</dbReference>
<dbReference type="AlphaFoldDB" id="A0A926D441"/>
<evidence type="ECO:0000256" key="2">
    <source>
        <dbReference type="SAM" id="SignalP"/>
    </source>
</evidence>